<feature type="domain" description="DUF4873" evidence="1">
    <location>
        <begin position="8"/>
        <end position="99"/>
    </location>
</feature>
<organism evidence="2 3">
    <name type="scientific">Halosaccharopolyspora lacisalsi</name>
    <dbReference type="NCBI Taxonomy" id="1000566"/>
    <lineage>
        <taxon>Bacteria</taxon>
        <taxon>Bacillati</taxon>
        <taxon>Actinomycetota</taxon>
        <taxon>Actinomycetes</taxon>
        <taxon>Pseudonocardiales</taxon>
        <taxon>Pseudonocardiaceae</taxon>
        <taxon>Halosaccharopolyspora</taxon>
    </lineage>
</organism>
<reference evidence="2 3" key="1">
    <citation type="submission" date="2020-07" db="EMBL/GenBank/DDBJ databases">
        <title>Sequencing the genomes of 1000 actinobacteria strains.</title>
        <authorList>
            <person name="Klenk H.-P."/>
        </authorList>
    </citation>
    <scope>NUCLEOTIDE SEQUENCE [LARGE SCALE GENOMIC DNA]</scope>
    <source>
        <strain evidence="2 3">DSM 45975</strain>
    </source>
</reference>
<keyword evidence="3" id="KW-1185">Reference proteome</keyword>
<gene>
    <name evidence="2" type="ORF">FHX42_000305</name>
</gene>
<evidence type="ECO:0000313" key="3">
    <source>
        <dbReference type="Proteomes" id="UP000569329"/>
    </source>
</evidence>
<proteinExistence type="predicted"/>
<dbReference type="RefSeq" id="WP_182542353.1">
    <property type="nucleotide sequence ID" value="NZ_JACGWZ010000001.1"/>
</dbReference>
<evidence type="ECO:0000259" key="1">
    <source>
        <dbReference type="Pfam" id="PF16170"/>
    </source>
</evidence>
<accession>A0A839DRR9</accession>
<dbReference type="InterPro" id="IPR032371">
    <property type="entry name" value="DUF4873"/>
</dbReference>
<sequence length="107" mass="11867">MSEHDHDEDDYRGNAVVFTEGGEVAIDEVVLRGHFQPIDGRFHWYGRLPAGDDVTELAGGKKRNVVVRTTEGEAVGTLSDPDPWNRYRIAGVGRPPFTVESELEETA</sequence>
<dbReference type="Proteomes" id="UP000569329">
    <property type="component" value="Unassembled WGS sequence"/>
</dbReference>
<name>A0A839DRR9_9PSEU</name>
<dbReference type="Pfam" id="PF16170">
    <property type="entry name" value="DUF4873"/>
    <property type="match status" value="1"/>
</dbReference>
<protein>
    <recommendedName>
        <fullName evidence="1">DUF4873 domain-containing protein</fullName>
    </recommendedName>
</protein>
<dbReference type="EMBL" id="JACGWZ010000001">
    <property type="protein sequence ID" value="MBA8822976.1"/>
    <property type="molecule type" value="Genomic_DNA"/>
</dbReference>
<comment type="caution">
    <text evidence="2">The sequence shown here is derived from an EMBL/GenBank/DDBJ whole genome shotgun (WGS) entry which is preliminary data.</text>
</comment>
<dbReference type="AlphaFoldDB" id="A0A839DRR9"/>
<evidence type="ECO:0000313" key="2">
    <source>
        <dbReference type="EMBL" id="MBA8822976.1"/>
    </source>
</evidence>